<name>A0A0F9H4R4_9ZZZZ</name>
<gene>
    <name evidence="1" type="ORF">LCGC14_2106790</name>
</gene>
<protein>
    <submittedName>
        <fullName evidence="1">Uncharacterized protein</fullName>
    </submittedName>
</protein>
<accession>A0A0F9H4R4</accession>
<sequence length="60" mass="6779">IHGSQRCQIFHDFITRGKSAHGQAAAYYFSKSDNICLNAQQFLYTTGSQPKTGHYLVKNE</sequence>
<reference evidence="1" key="1">
    <citation type="journal article" date="2015" name="Nature">
        <title>Complex archaea that bridge the gap between prokaryotes and eukaryotes.</title>
        <authorList>
            <person name="Spang A."/>
            <person name="Saw J.H."/>
            <person name="Jorgensen S.L."/>
            <person name="Zaremba-Niedzwiedzka K."/>
            <person name="Martijn J."/>
            <person name="Lind A.E."/>
            <person name="van Eijk R."/>
            <person name="Schleper C."/>
            <person name="Guy L."/>
            <person name="Ettema T.J."/>
        </authorList>
    </citation>
    <scope>NUCLEOTIDE SEQUENCE</scope>
</reference>
<proteinExistence type="predicted"/>
<dbReference type="AlphaFoldDB" id="A0A0F9H4R4"/>
<organism evidence="1">
    <name type="scientific">marine sediment metagenome</name>
    <dbReference type="NCBI Taxonomy" id="412755"/>
    <lineage>
        <taxon>unclassified sequences</taxon>
        <taxon>metagenomes</taxon>
        <taxon>ecological metagenomes</taxon>
    </lineage>
</organism>
<evidence type="ECO:0000313" key="1">
    <source>
        <dbReference type="EMBL" id="KKL70252.1"/>
    </source>
</evidence>
<dbReference type="EMBL" id="LAZR01025954">
    <property type="protein sequence ID" value="KKL70252.1"/>
    <property type="molecule type" value="Genomic_DNA"/>
</dbReference>
<feature type="non-terminal residue" evidence="1">
    <location>
        <position position="1"/>
    </location>
</feature>
<comment type="caution">
    <text evidence="1">The sequence shown here is derived from an EMBL/GenBank/DDBJ whole genome shotgun (WGS) entry which is preliminary data.</text>
</comment>